<sequence length="161" mass="18544">MLTAIVVRIDGGVRLRMHLEIEEAYTSNFRIFTEVTDYIVIPGTPIVDLTILPLPNGECIRFIKNETALRIRSKCSSGRALRHLDKDRRWVEGRIHLWLDEYGGDTQVYGYVPQYTDDGGVTWVNRDRANFPALMKHGIVVLPANRTQYDAIETKWAELRL</sequence>
<dbReference type="Proteomes" id="UP001175228">
    <property type="component" value="Unassembled WGS sequence"/>
</dbReference>
<accession>A0AA39U7W2</accession>
<dbReference type="AlphaFoldDB" id="A0AA39U7W2"/>
<organism evidence="1 2">
    <name type="scientific">Armillaria luteobubalina</name>
    <dbReference type="NCBI Taxonomy" id="153913"/>
    <lineage>
        <taxon>Eukaryota</taxon>
        <taxon>Fungi</taxon>
        <taxon>Dikarya</taxon>
        <taxon>Basidiomycota</taxon>
        <taxon>Agaricomycotina</taxon>
        <taxon>Agaricomycetes</taxon>
        <taxon>Agaricomycetidae</taxon>
        <taxon>Agaricales</taxon>
        <taxon>Marasmiineae</taxon>
        <taxon>Physalacriaceae</taxon>
        <taxon>Armillaria</taxon>
    </lineage>
</organism>
<gene>
    <name evidence="1" type="ORF">EDD18DRAFT_1113806</name>
</gene>
<name>A0AA39U7W2_9AGAR</name>
<evidence type="ECO:0000313" key="1">
    <source>
        <dbReference type="EMBL" id="KAK0479457.1"/>
    </source>
</evidence>
<keyword evidence="2" id="KW-1185">Reference proteome</keyword>
<evidence type="ECO:0000313" key="2">
    <source>
        <dbReference type="Proteomes" id="UP001175228"/>
    </source>
</evidence>
<protein>
    <submittedName>
        <fullName evidence="1">Uncharacterized protein</fullName>
    </submittedName>
</protein>
<reference evidence="1" key="1">
    <citation type="submission" date="2023-06" db="EMBL/GenBank/DDBJ databases">
        <authorList>
            <consortium name="Lawrence Berkeley National Laboratory"/>
            <person name="Ahrendt S."/>
            <person name="Sahu N."/>
            <person name="Indic B."/>
            <person name="Wong-Bajracharya J."/>
            <person name="Merenyi Z."/>
            <person name="Ke H.-M."/>
            <person name="Monk M."/>
            <person name="Kocsube S."/>
            <person name="Drula E."/>
            <person name="Lipzen A."/>
            <person name="Balint B."/>
            <person name="Henrissat B."/>
            <person name="Andreopoulos B."/>
            <person name="Martin F.M."/>
            <person name="Harder C.B."/>
            <person name="Rigling D."/>
            <person name="Ford K.L."/>
            <person name="Foster G.D."/>
            <person name="Pangilinan J."/>
            <person name="Papanicolaou A."/>
            <person name="Barry K."/>
            <person name="LaButti K."/>
            <person name="Viragh M."/>
            <person name="Koriabine M."/>
            <person name="Yan M."/>
            <person name="Riley R."/>
            <person name="Champramary S."/>
            <person name="Plett K.L."/>
            <person name="Tsai I.J."/>
            <person name="Slot J."/>
            <person name="Sipos G."/>
            <person name="Plett J."/>
            <person name="Nagy L.G."/>
            <person name="Grigoriev I.V."/>
        </authorList>
    </citation>
    <scope>NUCLEOTIDE SEQUENCE</scope>
    <source>
        <strain evidence="1">HWK02</strain>
    </source>
</reference>
<comment type="caution">
    <text evidence="1">The sequence shown here is derived from an EMBL/GenBank/DDBJ whole genome shotgun (WGS) entry which is preliminary data.</text>
</comment>
<dbReference type="EMBL" id="JAUEPU010000087">
    <property type="protein sequence ID" value="KAK0479457.1"/>
    <property type="molecule type" value="Genomic_DNA"/>
</dbReference>
<proteinExistence type="predicted"/>